<proteinExistence type="predicted"/>
<dbReference type="HOGENOM" id="CLU_116754_1_0_11"/>
<feature type="signal peptide" evidence="2">
    <location>
        <begin position="1"/>
        <end position="21"/>
    </location>
</feature>
<sequence>MKIRAMLAVFAFLAVAGLASACGSGDGAESPRIPSTTAGGPPDNREDQVIGYRLKRVDQLIESTFDRLLGNAGINRRQWQTLNILSQGPRPQVQLADALRPFWEVNNESVAEVVDSLTEHGWARVRPDGIVVLTDDGTTAHAAAQREVAKIRDLVAQGISQDEFTQTMDVLRRMTVNLEAVVGR</sequence>
<name>W5T9D6_9NOCA</name>
<keyword evidence="4" id="KW-1185">Reference proteome</keyword>
<dbReference type="RefSeq" id="WP_025347133.1">
    <property type="nucleotide sequence ID" value="NZ_CP006850.1"/>
</dbReference>
<dbReference type="AlphaFoldDB" id="W5T9D6"/>
<dbReference type="STRING" id="1415166.NONO_c08000"/>
<dbReference type="GO" id="GO:0003677">
    <property type="term" value="F:DNA binding"/>
    <property type="evidence" value="ECO:0007669"/>
    <property type="project" value="UniProtKB-KW"/>
</dbReference>
<dbReference type="EMBL" id="CP006850">
    <property type="protein sequence ID" value="AHH15608.1"/>
    <property type="molecule type" value="Genomic_DNA"/>
</dbReference>
<evidence type="ECO:0000256" key="2">
    <source>
        <dbReference type="SAM" id="SignalP"/>
    </source>
</evidence>
<keyword evidence="3" id="KW-0238">DNA-binding</keyword>
<dbReference type="Proteomes" id="UP000019150">
    <property type="component" value="Chromosome"/>
</dbReference>
<dbReference type="PATRIC" id="fig|1415166.3.peg.810"/>
<dbReference type="Gene3D" id="1.10.10.10">
    <property type="entry name" value="Winged helix-like DNA-binding domain superfamily/Winged helix DNA-binding domain"/>
    <property type="match status" value="1"/>
</dbReference>
<feature type="region of interest" description="Disordered" evidence="1">
    <location>
        <begin position="24"/>
        <end position="46"/>
    </location>
</feature>
<evidence type="ECO:0000256" key="1">
    <source>
        <dbReference type="SAM" id="MobiDB-lite"/>
    </source>
</evidence>
<gene>
    <name evidence="3" type="ORF">NONO_c08000</name>
</gene>
<feature type="chain" id="PRO_5004873064" evidence="2">
    <location>
        <begin position="22"/>
        <end position="184"/>
    </location>
</feature>
<evidence type="ECO:0000313" key="3">
    <source>
        <dbReference type="EMBL" id="AHH15608.1"/>
    </source>
</evidence>
<protein>
    <submittedName>
        <fullName evidence="3">Putative DNA-binding protein</fullName>
    </submittedName>
</protein>
<dbReference type="InterPro" id="IPR036390">
    <property type="entry name" value="WH_DNA-bd_sf"/>
</dbReference>
<accession>W5T9D6</accession>
<evidence type="ECO:0000313" key="4">
    <source>
        <dbReference type="Proteomes" id="UP000019150"/>
    </source>
</evidence>
<reference evidence="3 4" key="1">
    <citation type="journal article" date="2014" name="Appl. Environ. Microbiol.">
        <title>Insights into the Microbial Degradation of Rubber and Gutta-Percha by Analysis of the Complete Genome of Nocardia nova SH22a.</title>
        <authorList>
            <person name="Luo Q."/>
            <person name="Hiessl S."/>
            <person name="Poehlein A."/>
            <person name="Daniel R."/>
            <person name="Steinbuchel A."/>
        </authorList>
    </citation>
    <scope>NUCLEOTIDE SEQUENCE [LARGE SCALE GENOMIC DNA]</scope>
    <source>
        <strain evidence="3">SH22a</strain>
    </source>
</reference>
<keyword evidence="2" id="KW-0732">Signal</keyword>
<dbReference type="eggNOG" id="COG1846">
    <property type="taxonomic scope" value="Bacteria"/>
</dbReference>
<dbReference type="InterPro" id="IPR036388">
    <property type="entry name" value="WH-like_DNA-bd_sf"/>
</dbReference>
<dbReference type="KEGG" id="nno:NONO_c08000"/>
<dbReference type="SUPFAM" id="SSF46785">
    <property type="entry name" value="Winged helix' DNA-binding domain"/>
    <property type="match status" value="1"/>
</dbReference>
<organism evidence="3 4">
    <name type="scientific">Nocardia nova SH22a</name>
    <dbReference type="NCBI Taxonomy" id="1415166"/>
    <lineage>
        <taxon>Bacteria</taxon>
        <taxon>Bacillati</taxon>
        <taxon>Actinomycetota</taxon>
        <taxon>Actinomycetes</taxon>
        <taxon>Mycobacteriales</taxon>
        <taxon>Nocardiaceae</taxon>
        <taxon>Nocardia</taxon>
    </lineage>
</organism>
<dbReference type="PROSITE" id="PS51257">
    <property type="entry name" value="PROKAR_LIPOPROTEIN"/>
    <property type="match status" value="1"/>
</dbReference>